<dbReference type="Proteomes" id="UP001295423">
    <property type="component" value="Unassembled WGS sequence"/>
</dbReference>
<name>A0AAD2CVY2_9STRA</name>
<sequence length="101" mass="12132">MWKHRNDVFHSDDNIVNQQRATALDQRIHEEFDMGLRDLPRNLRPAIRRSRLVEVLRLHLADKEEWVLVISEARRKIRRSLAGRRRLMWELTHPTPRPAAP</sequence>
<dbReference type="AlphaFoldDB" id="A0AAD2CVY2"/>
<dbReference type="EMBL" id="CAKOGP040001691">
    <property type="protein sequence ID" value="CAJ1946477.1"/>
    <property type="molecule type" value="Genomic_DNA"/>
</dbReference>
<evidence type="ECO:0000313" key="2">
    <source>
        <dbReference type="Proteomes" id="UP001295423"/>
    </source>
</evidence>
<evidence type="ECO:0000313" key="1">
    <source>
        <dbReference type="EMBL" id="CAJ1946477.1"/>
    </source>
</evidence>
<protein>
    <submittedName>
        <fullName evidence="1">Uncharacterized protein</fullName>
    </submittedName>
</protein>
<keyword evidence="2" id="KW-1185">Reference proteome</keyword>
<reference evidence="1" key="1">
    <citation type="submission" date="2023-08" db="EMBL/GenBank/DDBJ databases">
        <authorList>
            <person name="Audoor S."/>
            <person name="Bilcke G."/>
        </authorList>
    </citation>
    <scope>NUCLEOTIDE SEQUENCE</scope>
</reference>
<gene>
    <name evidence="1" type="ORF">CYCCA115_LOCUS10619</name>
</gene>
<accession>A0AAD2CVY2</accession>
<organism evidence="1 2">
    <name type="scientific">Cylindrotheca closterium</name>
    <dbReference type="NCBI Taxonomy" id="2856"/>
    <lineage>
        <taxon>Eukaryota</taxon>
        <taxon>Sar</taxon>
        <taxon>Stramenopiles</taxon>
        <taxon>Ochrophyta</taxon>
        <taxon>Bacillariophyta</taxon>
        <taxon>Bacillariophyceae</taxon>
        <taxon>Bacillariophycidae</taxon>
        <taxon>Bacillariales</taxon>
        <taxon>Bacillariaceae</taxon>
        <taxon>Cylindrotheca</taxon>
    </lineage>
</organism>
<comment type="caution">
    <text evidence="1">The sequence shown here is derived from an EMBL/GenBank/DDBJ whole genome shotgun (WGS) entry which is preliminary data.</text>
</comment>
<proteinExistence type="predicted"/>